<keyword evidence="5" id="KW-0548">Nucleotidyltransferase</keyword>
<feature type="domain" description="DNA polymerase III beta sliding clamp central" evidence="10">
    <location>
        <begin position="84"/>
        <end position="199"/>
    </location>
</feature>
<dbReference type="NCBIfam" id="TIGR00663">
    <property type="entry name" value="dnan"/>
    <property type="match status" value="1"/>
</dbReference>
<comment type="similarity">
    <text evidence="2">Belongs to the beta sliding clamp family.</text>
</comment>
<feature type="domain" description="DNA polymerase III beta sliding clamp C-terminal" evidence="11">
    <location>
        <begin position="201"/>
        <end position="322"/>
    </location>
</feature>
<dbReference type="Pfam" id="PF02767">
    <property type="entry name" value="DNA_pol3_beta_2"/>
    <property type="match status" value="1"/>
</dbReference>
<comment type="subcellular location">
    <subcellularLocation>
        <location evidence="1">Cytoplasm</location>
    </subcellularLocation>
</comment>
<evidence type="ECO:0000313" key="12">
    <source>
        <dbReference type="EMBL" id="MPM27769.1"/>
    </source>
</evidence>
<dbReference type="Gene3D" id="3.10.150.10">
    <property type="entry name" value="DNA Polymerase III, subunit A, domain 2"/>
    <property type="match status" value="1"/>
</dbReference>
<dbReference type="CDD" id="cd00140">
    <property type="entry name" value="beta_clamp"/>
    <property type="match status" value="1"/>
</dbReference>
<evidence type="ECO:0000259" key="10">
    <source>
        <dbReference type="Pfam" id="PF02767"/>
    </source>
</evidence>
<dbReference type="SUPFAM" id="SSF55979">
    <property type="entry name" value="DNA clamp"/>
    <property type="match status" value="3"/>
</dbReference>
<dbReference type="PANTHER" id="PTHR30478:SF0">
    <property type="entry name" value="BETA SLIDING CLAMP"/>
    <property type="match status" value="1"/>
</dbReference>
<comment type="caution">
    <text evidence="12">The sequence shown here is derived from an EMBL/GenBank/DDBJ whole genome shotgun (WGS) entry which is preliminary data.</text>
</comment>
<keyword evidence="3" id="KW-0963">Cytoplasm</keyword>
<evidence type="ECO:0000256" key="5">
    <source>
        <dbReference type="ARBA" id="ARBA00022695"/>
    </source>
</evidence>
<dbReference type="GO" id="GO:0008408">
    <property type="term" value="F:3'-5' exonuclease activity"/>
    <property type="evidence" value="ECO:0007669"/>
    <property type="project" value="InterPro"/>
</dbReference>
<name>A0A644YHH0_9ZZZZ</name>
<protein>
    <submittedName>
        <fullName evidence="12">Beta sliding clamp</fullName>
    </submittedName>
</protein>
<dbReference type="GO" id="GO:0009360">
    <property type="term" value="C:DNA polymerase III complex"/>
    <property type="evidence" value="ECO:0007669"/>
    <property type="project" value="InterPro"/>
</dbReference>
<dbReference type="PIRSF" id="PIRSF000804">
    <property type="entry name" value="DNA_pol_III_b"/>
    <property type="match status" value="1"/>
</dbReference>
<dbReference type="InterPro" id="IPR022634">
    <property type="entry name" value="DNA_polIII_beta_N"/>
</dbReference>
<dbReference type="InterPro" id="IPR022637">
    <property type="entry name" value="DNA_polIII_beta_cen"/>
</dbReference>
<dbReference type="InterPro" id="IPR046938">
    <property type="entry name" value="DNA_clamp_sf"/>
</dbReference>
<dbReference type="GO" id="GO:0003677">
    <property type="term" value="F:DNA binding"/>
    <property type="evidence" value="ECO:0007669"/>
    <property type="project" value="UniProtKB-KW"/>
</dbReference>
<evidence type="ECO:0000256" key="8">
    <source>
        <dbReference type="ARBA" id="ARBA00023125"/>
    </source>
</evidence>
<keyword evidence="8" id="KW-0238">DNA-binding</keyword>
<accession>A0A644YHH0</accession>
<dbReference type="InterPro" id="IPR001001">
    <property type="entry name" value="DNA_polIII_beta"/>
</dbReference>
<gene>
    <name evidence="12" type="primary">dnaN_30</name>
    <name evidence="12" type="ORF">SDC9_74283</name>
</gene>
<keyword evidence="7" id="KW-0239">DNA-directed DNA polymerase</keyword>
<sequence>MDLNMAIGCQIEANVAESGNIVIPAKYFSDLLATLQSDEVNIYKNTDESTVSIESGKANFQIVLMDENDYPAFPSVDGEEKLIISDEVMKDLIKKTIYARSTDETRPLFTGILFEKKGSNVTFVGTNTHRLAIKTVEVENSEEKDFSMIIPGRLLTEVVNNLNSDLPQSVVISLHNRQIIIKIGKTTIVSSLVEGEFPDYRRVIPPKFEIKTQVNIKELEGAVKRVSLFSADGDYSIVKISVKTSEIVVNSSSNDVGKGRESVSCVTEGASLNVAFNARYILDILKNIDAEEATIELNNSLSPVCIKPVSEENYLYIVTPVRVVF</sequence>
<dbReference type="PANTHER" id="PTHR30478">
    <property type="entry name" value="DNA POLYMERASE III SUBUNIT BETA"/>
    <property type="match status" value="1"/>
</dbReference>
<evidence type="ECO:0000256" key="7">
    <source>
        <dbReference type="ARBA" id="ARBA00022932"/>
    </source>
</evidence>
<dbReference type="Pfam" id="PF00712">
    <property type="entry name" value="DNA_pol3_beta"/>
    <property type="match status" value="1"/>
</dbReference>
<dbReference type="GO" id="GO:0006271">
    <property type="term" value="P:DNA strand elongation involved in DNA replication"/>
    <property type="evidence" value="ECO:0007669"/>
    <property type="project" value="TreeGrafter"/>
</dbReference>
<evidence type="ECO:0000256" key="4">
    <source>
        <dbReference type="ARBA" id="ARBA00022679"/>
    </source>
</evidence>
<evidence type="ECO:0000256" key="2">
    <source>
        <dbReference type="ARBA" id="ARBA00010752"/>
    </source>
</evidence>
<feature type="domain" description="DNA polymerase III beta sliding clamp N-terminal" evidence="9">
    <location>
        <begin position="2"/>
        <end position="73"/>
    </location>
</feature>
<dbReference type="AlphaFoldDB" id="A0A644YHH0"/>
<proteinExistence type="inferred from homology"/>
<dbReference type="Pfam" id="PF02768">
    <property type="entry name" value="DNA_pol3_beta_3"/>
    <property type="match status" value="1"/>
</dbReference>
<organism evidence="12">
    <name type="scientific">bioreactor metagenome</name>
    <dbReference type="NCBI Taxonomy" id="1076179"/>
    <lineage>
        <taxon>unclassified sequences</taxon>
        <taxon>metagenomes</taxon>
        <taxon>ecological metagenomes</taxon>
    </lineage>
</organism>
<evidence type="ECO:0000259" key="9">
    <source>
        <dbReference type="Pfam" id="PF00712"/>
    </source>
</evidence>
<evidence type="ECO:0000256" key="3">
    <source>
        <dbReference type="ARBA" id="ARBA00022490"/>
    </source>
</evidence>
<keyword evidence="6" id="KW-0235">DNA replication</keyword>
<dbReference type="SMART" id="SM00480">
    <property type="entry name" value="POL3Bc"/>
    <property type="match status" value="1"/>
</dbReference>
<dbReference type="Gene3D" id="3.70.10.10">
    <property type="match status" value="1"/>
</dbReference>
<evidence type="ECO:0000259" key="11">
    <source>
        <dbReference type="Pfam" id="PF02768"/>
    </source>
</evidence>
<dbReference type="InterPro" id="IPR022635">
    <property type="entry name" value="DNA_polIII_beta_C"/>
</dbReference>
<reference evidence="12" key="1">
    <citation type="submission" date="2019-08" db="EMBL/GenBank/DDBJ databases">
        <authorList>
            <person name="Kucharzyk K."/>
            <person name="Murdoch R.W."/>
            <person name="Higgins S."/>
            <person name="Loffler F."/>
        </authorList>
    </citation>
    <scope>NUCLEOTIDE SEQUENCE</scope>
</reference>
<dbReference type="EMBL" id="VSSQ01005082">
    <property type="protein sequence ID" value="MPM27769.1"/>
    <property type="molecule type" value="Genomic_DNA"/>
</dbReference>
<keyword evidence="4" id="KW-0808">Transferase</keyword>
<dbReference type="GO" id="GO:0005737">
    <property type="term" value="C:cytoplasm"/>
    <property type="evidence" value="ECO:0007669"/>
    <property type="project" value="UniProtKB-SubCell"/>
</dbReference>
<evidence type="ECO:0000256" key="1">
    <source>
        <dbReference type="ARBA" id="ARBA00004496"/>
    </source>
</evidence>
<dbReference type="GO" id="GO:0003887">
    <property type="term" value="F:DNA-directed DNA polymerase activity"/>
    <property type="evidence" value="ECO:0007669"/>
    <property type="project" value="UniProtKB-KW"/>
</dbReference>
<evidence type="ECO:0000256" key="6">
    <source>
        <dbReference type="ARBA" id="ARBA00022705"/>
    </source>
</evidence>